<dbReference type="GeneID" id="17293451"/>
<evidence type="ECO:0000313" key="3">
    <source>
        <dbReference type="Proteomes" id="UP000011087"/>
    </source>
</evidence>
<reference evidence="2" key="3">
    <citation type="submission" date="2015-06" db="UniProtKB">
        <authorList>
            <consortium name="EnsemblProtists"/>
        </authorList>
    </citation>
    <scope>IDENTIFICATION</scope>
</reference>
<dbReference type="RefSeq" id="XP_005823696.1">
    <property type="nucleotide sequence ID" value="XM_005823639.1"/>
</dbReference>
<proteinExistence type="predicted"/>
<evidence type="ECO:0000313" key="1">
    <source>
        <dbReference type="EMBL" id="EKX36716.1"/>
    </source>
</evidence>
<reference evidence="1 3" key="1">
    <citation type="journal article" date="2012" name="Nature">
        <title>Algal genomes reveal evolutionary mosaicism and the fate of nucleomorphs.</title>
        <authorList>
            <consortium name="DOE Joint Genome Institute"/>
            <person name="Curtis B.A."/>
            <person name="Tanifuji G."/>
            <person name="Burki F."/>
            <person name="Gruber A."/>
            <person name="Irimia M."/>
            <person name="Maruyama S."/>
            <person name="Arias M.C."/>
            <person name="Ball S.G."/>
            <person name="Gile G.H."/>
            <person name="Hirakawa Y."/>
            <person name="Hopkins J.F."/>
            <person name="Kuo A."/>
            <person name="Rensing S.A."/>
            <person name="Schmutz J."/>
            <person name="Symeonidi A."/>
            <person name="Elias M."/>
            <person name="Eveleigh R.J."/>
            <person name="Herman E.K."/>
            <person name="Klute M.J."/>
            <person name="Nakayama T."/>
            <person name="Obornik M."/>
            <person name="Reyes-Prieto A."/>
            <person name="Armbrust E.V."/>
            <person name="Aves S.J."/>
            <person name="Beiko R.G."/>
            <person name="Coutinho P."/>
            <person name="Dacks J.B."/>
            <person name="Durnford D.G."/>
            <person name="Fast N.M."/>
            <person name="Green B.R."/>
            <person name="Grisdale C.J."/>
            <person name="Hempel F."/>
            <person name="Henrissat B."/>
            <person name="Hoppner M.P."/>
            <person name="Ishida K."/>
            <person name="Kim E."/>
            <person name="Koreny L."/>
            <person name="Kroth P.G."/>
            <person name="Liu Y."/>
            <person name="Malik S.B."/>
            <person name="Maier U.G."/>
            <person name="McRose D."/>
            <person name="Mock T."/>
            <person name="Neilson J.A."/>
            <person name="Onodera N.T."/>
            <person name="Poole A.M."/>
            <person name="Pritham E.J."/>
            <person name="Richards T.A."/>
            <person name="Rocap G."/>
            <person name="Roy S.W."/>
            <person name="Sarai C."/>
            <person name="Schaack S."/>
            <person name="Shirato S."/>
            <person name="Slamovits C.H."/>
            <person name="Spencer D.F."/>
            <person name="Suzuki S."/>
            <person name="Worden A.Z."/>
            <person name="Zauner S."/>
            <person name="Barry K."/>
            <person name="Bell C."/>
            <person name="Bharti A.K."/>
            <person name="Crow J.A."/>
            <person name="Grimwood J."/>
            <person name="Kramer R."/>
            <person name="Lindquist E."/>
            <person name="Lucas S."/>
            <person name="Salamov A."/>
            <person name="McFadden G.I."/>
            <person name="Lane C.E."/>
            <person name="Keeling P.J."/>
            <person name="Gray M.W."/>
            <person name="Grigoriev I.V."/>
            <person name="Archibald J.M."/>
        </authorList>
    </citation>
    <scope>NUCLEOTIDE SEQUENCE</scope>
    <source>
        <strain evidence="1 3">CCMP2712</strain>
    </source>
</reference>
<dbReference type="EMBL" id="JH993069">
    <property type="protein sequence ID" value="EKX36716.1"/>
    <property type="molecule type" value="Genomic_DNA"/>
</dbReference>
<name>L1IKE7_GUITC</name>
<protein>
    <submittedName>
        <fullName evidence="1 2">Uncharacterized protein</fullName>
    </submittedName>
</protein>
<reference evidence="3" key="2">
    <citation type="submission" date="2012-11" db="EMBL/GenBank/DDBJ databases">
        <authorList>
            <person name="Kuo A."/>
            <person name="Curtis B.A."/>
            <person name="Tanifuji G."/>
            <person name="Burki F."/>
            <person name="Gruber A."/>
            <person name="Irimia M."/>
            <person name="Maruyama S."/>
            <person name="Arias M.C."/>
            <person name="Ball S.G."/>
            <person name="Gile G.H."/>
            <person name="Hirakawa Y."/>
            <person name="Hopkins J.F."/>
            <person name="Rensing S.A."/>
            <person name="Schmutz J."/>
            <person name="Symeonidi A."/>
            <person name="Elias M."/>
            <person name="Eveleigh R.J."/>
            <person name="Herman E.K."/>
            <person name="Klute M.J."/>
            <person name="Nakayama T."/>
            <person name="Obornik M."/>
            <person name="Reyes-Prieto A."/>
            <person name="Armbrust E.V."/>
            <person name="Aves S.J."/>
            <person name="Beiko R.G."/>
            <person name="Coutinho P."/>
            <person name="Dacks J.B."/>
            <person name="Durnford D.G."/>
            <person name="Fast N.M."/>
            <person name="Green B.R."/>
            <person name="Grisdale C."/>
            <person name="Hempe F."/>
            <person name="Henrissat B."/>
            <person name="Hoppner M.P."/>
            <person name="Ishida K.-I."/>
            <person name="Kim E."/>
            <person name="Koreny L."/>
            <person name="Kroth P.G."/>
            <person name="Liu Y."/>
            <person name="Malik S.-B."/>
            <person name="Maier U.G."/>
            <person name="McRose D."/>
            <person name="Mock T."/>
            <person name="Neilson J.A."/>
            <person name="Onodera N.T."/>
            <person name="Poole A.M."/>
            <person name="Pritham E.J."/>
            <person name="Richards T.A."/>
            <person name="Rocap G."/>
            <person name="Roy S.W."/>
            <person name="Sarai C."/>
            <person name="Schaack S."/>
            <person name="Shirato S."/>
            <person name="Slamovits C.H."/>
            <person name="Spencer D.F."/>
            <person name="Suzuki S."/>
            <person name="Worden A.Z."/>
            <person name="Zauner S."/>
            <person name="Barry K."/>
            <person name="Bell C."/>
            <person name="Bharti A.K."/>
            <person name="Crow J.A."/>
            <person name="Grimwood J."/>
            <person name="Kramer R."/>
            <person name="Lindquist E."/>
            <person name="Lucas S."/>
            <person name="Salamov A."/>
            <person name="McFadden G.I."/>
            <person name="Lane C.E."/>
            <person name="Keeling P.J."/>
            <person name="Gray M.W."/>
            <person name="Grigoriev I.V."/>
            <person name="Archibald J.M."/>
        </authorList>
    </citation>
    <scope>NUCLEOTIDE SEQUENCE</scope>
    <source>
        <strain evidence="3">CCMP2712</strain>
    </source>
</reference>
<accession>L1IKE7</accession>
<dbReference type="HOGENOM" id="CLU_1681257_0_0_1"/>
<dbReference type="AlphaFoldDB" id="L1IKE7"/>
<organism evidence="1">
    <name type="scientific">Guillardia theta (strain CCMP2712)</name>
    <name type="common">Cryptophyte</name>
    <dbReference type="NCBI Taxonomy" id="905079"/>
    <lineage>
        <taxon>Eukaryota</taxon>
        <taxon>Cryptophyceae</taxon>
        <taxon>Pyrenomonadales</taxon>
        <taxon>Geminigeraceae</taxon>
        <taxon>Guillardia</taxon>
    </lineage>
</organism>
<sequence length="157" mass="17021">MLISGIANPAGETEGYNGLHLKDGEIDEIISGRQMIGIPVKIEHKGVGVGTVVSAFKDEQGRLNCILDITDDEIEGAIAQQWVRDNTASELSLGYTVDINQSEPQGRLSAGRKKVLEVSLVRKGARKGCHIYSHPGKHPPGDPGLIKDWREAFGHPF</sequence>
<dbReference type="KEGG" id="gtt:GUITHDRAFT_117146"/>
<keyword evidence="3" id="KW-1185">Reference proteome</keyword>
<dbReference type="EnsemblProtists" id="EKX36716">
    <property type="protein sequence ID" value="EKX36716"/>
    <property type="gene ID" value="GUITHDRAFT_117146"/>
</dbReference>
<evidence type="ECO:0000313" key="2">
    <source>
        <dbReference type="EnsemblProtists" id="EKX36716"/>
    </source>
</evidence>
<gene>
    <name evidence="1" type="ORF">GUITHDRAFT_117146</name>
</gene>
<dbReference type="Proteomes" id="UP000011087">
    <property type="component" value="Unassembled WGS sequence"/>
</dbReference>
<dbReference type="OrthoDB" id="10508473at2759"/>
<dbReference type="PaxDb" id="55529-EKX36716"/>